<accession>A0A915I7F9</accession>
<feature type="region of interest" description="Disordered" evidence="1">
    <location>
        <begin position="468"/>
        <end position="488"/>
    </location>
</feature>
<keyword evidence="2" id="KW-1133">Transmembrane helix</keyword>
<dbReference type="Proteomes" id="UP000887565">
    <property type="component" value="Unplaced"/>
</dbReference>
<feature type="transmembrane region" description="Helical" evidence="2">
    <location>
        <begin position="271"/>
        <end position="292"/>
    </location>
</feature>
<feature type="transmembrane region" description="Helical" evidence="2">
    <location>
        <begin position="127"/>
        <end position="147"/>
    </location>
</feature>
<evidence type="ECO:0000313" key="4">
    <source>
        <dbReference type="WBParaSite" id="nRc.2.0.1.t09806-RA"/>
    </source>
</evidence>
<feature type="transmembrane region" description="Helical" evidence="2">
    <location>
        <begin position="243"/>
        <end position="265"/>
    </location>
</feature>
<proteinExistence type="predicted"/>
<dbReference type="AlphaFoldDB" id="A0A915I7F9"/>
<name>A0A915I7F9_ROMCU</name>
<evidence type="ECO:0000256" key="1">
    <source>
        <dbReference type="SAM" id="MobiDB-lite"/>
    </source>
</evidence>
<feature type="transmembrane region" description="Helical" evidence="2">
    <location>
        <begin position="186"/>
        <end position="206"/>
    </location>
</feature>
<feature type="transmembrane region" description="Helical" evidence="2">
    <location>
        <begin position="48"/>
        <end position="70"/>
    </location>
</feature>
<protein>
    <submittedName>
        <fullName evidence="4">Uncharacterized protein</fullName>
    </submittedName>
</protein>
<keyword evidence="3" id="KW-1185">Reference proteome</keyword>
<sequence length="488" mass="53760">MIIDLFSIVSSFVILIFSLVILCLVGAKLIIVFVEQGKLWGRKSVTQLMPAFVGLAVILPPILDLIFYASDAAPSILLNQPVFNGDFHTAGGYMFIFGFYAQNFNLLLLSALKFKLMLQRMFKKAHILIKCSFFACWLISLSMAAAVQRKICKFEFDLQKFAYLCLEPESTNNTSINNGDGKLGTLNGTLVSALLLVTLFCIWGHIQRRKMPIAGIGAQNDPVETNPNRVRLADVLKNWNKGLLLQFSINVCRLIAFSALLFSGNHSLEKFVGLGVTLAHILCCCSTSLIYLDTFGLIIKYMHQLELRNLYTNSMVHFRLMASRRNLSQSFRHSCASFNQFAKMQQESELARAAAVHHPLAPTIPSVSANVSPISSTGVCGGAKATNWLPMVTPGGSSRTSSATSNSDCCSQTTRLTAMSKNVGIATVGVTTPDIDEFQNDILTPVRPGIPVLQVKNKGKMWIIKNTKKVGRRNGHARKRKGKKSNNT</sequence>
<evidence type="ECO:0000256" key="2">
    <source>
        <dbReference type="SAM" id="Phobius"/>
    </source>
</evidence>
<feature type="transmembrane region" description="Helical" evidence="2">
    <location>
        <begin position="6"/>
        <end position="27"/>
    </location>
</feature>
<evidence type="ECO:0000313" key="3">
    <source>
        <dbReference type="Proteomes" id="UP000887565"/>
    </source>
</evidence>
<reference evidence="4" key="1">
    <citation type="submission" date="2022-11" db="UniProtKB">
        <authorList>
            <consortium name="WormBaseParasite"/>
        </authorList>
    </citation>
    <scope>IDENTIFICATION</scope>
</reference>
<keyword evidence="2" id="KW-0812">Transmembrane</keyword>
<organism evidence="3 4">
    <name type="scientific">Romanomermis culicivorax</name>
    <name type="common">Nematode worm</name>
    <dbReference type="NCBI Taxonomy" id="13658"/>
    <lineage>
        <taxon>Eukaryota</taxon>
        <taxon>Metazoa</taxon>
        <taxon>Ecdysozoa</taxon>
        <taxon>Nematoda</taxon>
        <taxon>Enoplea</taxon>
        <taxon>Dorylaimia</taxon>
        <taxon>Mermithida</taxon>
        <taxon>Mermithoidea</taxon>
        <taxon>Mermithidae</taxon>
        <taxon>Romanomermis</taxon>
    </lineage>
</organism>
<dbReference type="WBParaSite" id="nRc.2.0.1.t09806-RA">
    <property type="protein sequence ID" value="nRc.2.0.1.t09806-RA"/>
    <property type="gene ID" value="nRc.2.0.1.g09806"/>
</dbReference>
<feature type="transmembrane region" description="Helical" evidence="2">
    <location>
        <begin position="90"/>
        <end position="115"/>
    </location>
</feature>
<keyword evidence="2" id="KW-0472">Membrane</keyword>